<organism evidence="1">
    <name type="scientific">marine metagenome</name>
    <dbReference type="NCBI Taxonomy" id="408172"/>
    <lineage>
        <taxon>unclassified sequences</taxon>
        <taxon>metagenomes</taxon>
        <taxon>ecological metagenomes</taxon>
    </lineage>
</organism>
<reference evidence="1" key="1">
    <citation type="submission" date="2018-05" db="EMBL/GenBank/DDBJ databases">
        <authorList>
            <person name="Lanie J.A."/>
            <person name="Ng W.-L."/>
            <person name="Kazmierczak K.M."/>
            <person name="Andrzejewski T.M."/>
            <person name="Davidsen T.M."/>
            <person name="Wayne K.J."/>
            <person name="Tettelin H."/>
            <person name="Glass J.I."/>
            <person name="Rusch D."/>
            <person name="Podicherti R."/>
            <person name="Tsui H.-C.T."/>
            <person name="Winkler M.E."/>
        </authorList>
    </citation>
    <scope>NUCLEOTIDE SEQUENCE</scope>
</reference>
<name>A0A382NWG6_9ZZZZ</name>
<protein>
    <recommendedName>
        <fullName evidence="2">Lipoprotein</fullName>
    </recommendedName>
</protein>
<evidence type="ECO:0008006" key="2">
    <source>
        <dbReference type="Google" id="ProtNLM"/>
    </source>
</evidence>
<dbReference type="AlphaFoldDB" id="A0A382NWG6"/>
<accession>A0A382NWG6</accession>
<dbReference type="PROSITE" id="PS51257">
    <property type="entry name" value="PROKAR_LIPOPROTEIN"/>
    <property type="match status" value="1"/>
</dbReference>
<proteinExistence type="predicted"/>
<dbReference type="EMBL" id="UINC01103259">
    <property type="protein sequence ID" value="SVC65504.1"/>
    <property type="molecule type" value="Genomic_DNA"/>
</dbReference>
<evidence type="ECO:0000313" key="1">
    <source>
        <dbReference type="EMBL" id="SVC65504.1"/>
    </source>
</evidence>
<gene>
    <name evidence="1" type="ORF">METZ01_LOCUS318358</name>
</gene>
<sequence length="196" mass="21981">MIVKSIRYLTIVGLFMAVLTACESVDNFNPFSDTKSGPPKCPSIKFLKDADEITVYKSGAGKDLRDIIFEAELTGFKGECEYVGNNGVHTKVVLTLQLGLDITRGPAEKTRRVKLSYFVAIPDFFPKPEGKVSFNRVVIFPQDRNSITLLDEAIEIVIPLNKNRRGPQTKVLVGFELTKSQLEFNRQRIRNRGLGK</sequence>